<dbReference type="Proteomes" id="UP000263900">
    <property type="component" value="Chromosome"/>
</dbReference>
<dbReference type="GO" id="GO:0016810">
    <property type="term" value="F:hydrolase activity, acting on carbon-nitrogen (but not peptide) bonds"/>
    <property type="evidence" value="ECO:0007669"/>
    <property type="project" value="InterPro"/>
</dbReference>
<reference evidence="2 3" key="1">
    <citation type="submission" date="2018-09" db="EMBL/GenBank/DDBJ databases">
        <title>Genome sequencing of strain 6GH32-13.</title>
        <authorList>
            <person name="Weon H.-Y."/>
            <person name="Heo J."/>
            <person name="Kwon S.-W."/>
        </authorList>
    </citation>
    <scope>NUCLEOTIDE SEQUENCE [LARGE SCALE GENOMIC DNA]</scope>
    <source>
        <strain evidence="2 3">5GH32-13</strain>
    </source>
</reference>
<dbReference type="RefSeq" id="WP_119051428.1">
    <property type="nucleotide sequence ID" value="NZ_CP032157.1"/>
</dbReference>
<name>A0A3B7MP38_9BACT</name>
<feature type="domain" description="NodB homology" evidence="1">
    <location>
        <begin position="36"/>
        <end position="181"/>
    </location>
</feature>
<dbReference type="SUPFAM" id="SSF88713">
    <property type="entry name" value="Glycoside hydrolase/deacetylase"/>
    <property type="match status" value="1"/>
</dbReference>
<accession>A0A3B7MP38</accession>
<evidence type="ECO:0000313" key="3">
    <source>
        <dbReference type="Proteomes" id="UP000263900"/>
    </source>
</evidence>
<organism evidence="2 3">
    <name type="scientific">Paraflavitalea soli</name>
    <dbReference type="NCBI Taxonomy" id="2315862"/>
    <lineage>
        <taxon>Bacteria</taxon>
        <taxon>Pseudomonadati</taxon>
        <taxon>Bacteroidota</taxon>
        <taxon>Chitinophagia</taxon>
        <taxon>Chitinophagales</taxon>
        <taxon>Chitinophagaceae</taxon>
        <taxon>Paraflavitalea</taxon>
    </lineage>
</organism>
<evidence type="ECO:0000313" key="2">
    <source>
        <dbReference type="EMBL" id="AXY75547.1"/>
    </source>
</evidence>
<dbReference type="InterPro" id="IPR011330">
    <property type="entry name" value="Glyco_hydro/deAcase_b/a-brl"/>
</dbReference>
<dbReference type="KEGG" id="pseg:D3H65_16865"/>
<dbReference type="Pfam" id="PF01522">
    <property type="entry name" value="Polysacc_deac_1"/>
    <property type="match status" value="1"/>
</dbReference>
<protein>
    <submittedName>
        <fullName evidence="2">Polysaccharide deacetylase</fullName>
    </submittedName>
</protein>
<dbReference type="Gene3D" id="3.20.20.370">
    <property type="entry name" value="Glycoside hydrolase/deacetylase"/>
    <property type="match status" value="1"/>
</dbReference>
<dbReference type="InterPro" id="IPR002509">
    <property type="entry name" value="NODB_dom"/>
</dbReference>
<evidence type="ECO:0000259" key="1">
    <source>
        <dbReference type="Pfam" id="PF01522"/>
    </source>
</evidence>
<dbReference type="AlphaFoldDB" id="A0A3B7MP38"/>
<dbReference type="GO" id="GO:0005975">
    <property type="term" value="P:carbohydrate metabolic process"/>
    <property type="evidence" value="ECO:0007669"/>
    <property type="project" value="InterPro"/>
</dbReference>
<sequence length="341" mass="40139">MEGIFTISLDFELHWGVFDKRNRQEREACYRNTLQLIPRMLQLFAEKEVHVTWATVGSMFAQDQRQWELLKPAIEPDYTTERYSAYRWAAQHALPQQYHWAHFAPDEIQSILQYPGQELGTHTFSHYYCLEQQQEPRAFEADLQAAQRAAALFNTRLTSLVFPRNQFNPAYLKTCYEQGITSIRSNPVSWYWSPVSNTGSSLIRKVVRTADAYVQVGSNRTSYPLSSISIIPGEPLQLPASRFLRPWRSKYRFANKWRLRRLCQEIHTAAVRKECYHLWWHPENFGDHPEENMEGLRILLEQYQKCKKKYGMISWNMGEYATRLLGQSQQIPNHRHADATC</sequence>
<dbReference type="EMBL" id="CP032157">
    <property type="protein sequence ID" value="AXY75547.1"/>
    <property type="molecule type" value="Genomic_DNA"/>
</dbReference>
<keyword evidence="3" id="KW-1185">Reference proteome</keyword>
<gene>
    <name evidence="2" type="ORF">D3H65_16865</name>
</gene>
<dbReference type="OrthoDB" id="7836272at2"/>
<proteinExistence type="predicted"/>